<evidence type="ECO:0000256" key="2">
    <source>
        <dbReference type="ARBA" id="ARBA00022801"/>
    </source>
</evidence>
<dbReference type="Gene3D" id="1.20.120.1600">
    <property type="match status" value="1"/>
</dbReference>
<dbReference type="RefSeq" id="WP_343847497.1">
    <property type="nucleotide sequence ID" value="NZ_BAAAEI010000031.1"/>
</dbReference>
<dbReference type="SFLD" id="SFLDS00003">
    <property type="entry name" value="Haloacid_Dehalogenase"/>
    <property type="match status" value="1"/>
</dbReference>
<evidence type="ECO:0000256" key="1">
    <source>
        <dbReference type="ARBA" id="ARBA00001946"/>
    </source>
</evidence>
<dbReference type="PANTHER" id="PTHR46470">
    <property type="entry name" value="N-ACYLNEURAMINATE-9-PHOSPHATASE"/>
    <property type="match status" value="1"/>
</dbReference>
<dbReference type="InterPro" id="IPR023214">
    <property type="entry name" value="HAD_sf"/>
</dbReference>
<dbReference type="NCBIfam" id="TIGR01549">
    <property type="entry name" value="HAD-SF-IA-v1"/>
    <property type="match status" value="1"/>
</dbReference>
<dbReference type="EMBL" id="BAAAEI010000031">
    <property type="protein sequence ID" value="GAA0374696.1"/>
    <property type="molecule type" value="Genomic_DNA"/>
</dbReference>
<sequence>MIFYRPFQRPCALTFDLDDTLYNNKPILMRAEQALLAFLHSSYAATAGTDSKFWQTIKHQTLQEHPQLQNDMGQLRLTVLNKGLYHCGYRNQELDKAVQEAFAFFYAERSHFQVDKNICSVLARLAEKVPLLAITNGNVDIQRIGISDYFQVCLRANLSQPMKPHRAMFDLAASRLACSPNTILHVGDNLYNDVFGALQAGYQTAWFAVNRPMLLSEELSGPLPHLHLHKLEELLVLI</sequence>
<dbReference type="InterPro" id="IPR051400">
    <property type="entry name" value="HAD-like_hydrolase"/>
</dbReference>
<evidence type="ECO:0000313" key="4">
    <source>
        <dbReference type="EMBL" id="GAA0374696.1"/>
    </source>
</evidence>
<dbReference type="SUPFAM" id="SSF56784">
    <property type="entry name" value="HAD-like"/>
    <property type="match status" value="1"/>
</dbReference>
<dbReference type="Proteomes" id="UP001501757">
    <property type="component" value="Unassembled WGS sequence"/>
</dbReference>
<organism evidence="4 5">
    <name type="scientific">Bowmanella denitrificans</name>
    <dbReference type="NCBI Taxonomy" id="366582"/>
    <lineage>
        <taxon>Bacteria</taxon>
        <taxon>Pseudomonadati</taxon>
        <taxon>Pseudomonadota</taxon>
        <taxon>Gammaproteobacteria</taxon>
        <taxon>Alteromonadales</taxon>
        <taxon>Alteromonadaceae</taxon>
        <taxon>Bowmanella</taxon>
    </lineage>
</organism>
<comment type="caution">
    <text evidence="4">The sequence shown here is derived from an EMBL/GenBank/DDBJ whole genome shotgun (WGS) entry which is preliminary data.</text>
</comment>
<dbReference type="GO" id="GO:0016787">
    <property type="term" value="F:hydrolase activity"/>
    <property type="evidence" value="ECO:0007669"/>
    <property type="project" value="UniProtKB-KW"/>
</dbReference>
<protein>
    <submittedName>
        <fullName evidence="4">HAD-IA family hydrolase</fullName>
    </submittedName>
</protein>
<dbReference type="SFLD" id="SFLDG01129">
    <property type="entry name" value="C1.5:_HAD__Beta-PGM__Phosphata"/>
    <property type="match status" value="1"/>
</dbReference>
<keyword evidence="3" id="KW-0460">Magnesium</keyword>
<dbReference type="PANTHER" id="PTHR46470:SF4">
    <property type="entry name" value="5-AMINO-6-(5-PHOSPHO-D-RIBITYLAMINO)URACIL PHOSPHATASE YIGB"/>
    <property type="match status" value="1"/>
</dbReference>
<name>A0ABN0XW93_9ALTE</name>
<dbReference type="InterPro" id="IPR006439">
    <property type="entry name" value="HAD-SF_hydro_IA"/>
</dbReference>
<comment type="cofactor">
    <cofactor evidence="1">
        <name>Mg(2+)</name>
        <dbReference type="ChEBI" id="CHEBI:18420"/>
    </cofactor>
</comment>
<proteinExistence type="predicted"/>
<evidence type="ECO:0000256" key="3">
    <source>
        <dbReference type="ARBA" id="ARBA00022842"/>
    </source>
</evidence>
<accession>A0ABN0XW93</accession>
<keyword evidence="2 4" id="KW-0378">Hydrolase</keyword>
<keyword evidence="5" id="KW-1185">Reference proteome</keyword>
<evidence type="ECO:0000313" key="5">
    <source>
        <dbReference type="Proteomes" id="UP001501757"/>
    </source>
</evidence>
<gene>
    <name evidence="4" type="ORF">GCM10009092_43660</name>
</gene>
<dbReference type="Gene3D" id="3.40.50.1000">
    <property type="entry name" value="HAD superfamily/HAD-like"/>
    <property type="match status" value="1"/>
</dbReference>
<dbReference type="InterPro" id="IPR036412">
    <property type="entry name" value="HAD-like_sf"/>
</dbReference>
<dbReference type="Pfam" id="PF00702">
    <property type="entry name" value="Hydrolase"/>
    <property type="match status" value="1"/>
</dbReference>
<reference evidence="4 5" key="1">
    <citation type="journal article" date="2019" name="Int. J. Syst. Evol. Microbiol.">
        <title>The Global Catalogue of Microorganisms (GCM) 10K type strain sequencing project: providing services to taxonomists for standard genome sequencing and annotation.</title>
        <authorList>
            <consortium name="The Broad Institute Genomics Platform"/>
            <consortium name="The Broad Institute Genome Sequencing Center for Infectious Disease"/>
            <person name="Wu L."/>
            <person name="Ma J."/>
        </authorList>
    </citation>
    <scope>NUCLEOTIDE SEQUENCE [LARGE SCALE GENOMIC DNA]</scope>
    <source>
        <strain evidence="4 5">JCM 13378</strain>
    </source>
</reference>